<protein>
    <submittedName>
        <fullName evidence="2">Uncharacterized protein</fullName>
    </submittedName>
</protein>
<organism evidence="2 3">
    <name type="scientific">Penaeus vannamei</name>
    <name type="common">Whiteleg shrimp</name>
    <name type="synonym">Litopenaeus vannamei</name>
    <dbReference type="NCBI Taxonomy" id="6689"/>
    <lineage>
        <taxon>Eukaryota</taxon>
        <taxon>Metazoa</taxon>
        <taxon>Ecdysozoa</taxon>
        <taxon>Arthropoda</taxon>
        <taxon>Crustacea</taxon>
        <taxon>Multicrustacea</taxon>
        <taxon>Malacostraca</taxon>
        <taxon>Eumalacostraca</taxon>
        <taxon>Eucarida</taxon>
        <taxon>Decapoda</taxon>
        <taxon>Dendrobranchiata</taxon>
        <taxon>Penaeoidea</taxon>
        <taxon>Penaeidae</taxon>
        <taxon>Penaeus</taxon>
    </lineage>
</organism>
<evidence type="ECO:0000256" key="1">
    <source>
        <dbReference type="SAM" id="MobiDB-lite"/>
    </source>
</evidence>
<reference evidence="2 3" key="2">
    <citation type="submission" date="2019-01" db="EMBL/GenBank/DDBJ databases">
        <title>The decoding of complex shrimp genome reveals the adaptation for benthos swimmer, frequently molting mechanism and breeding impact on genome.</title>
        <authorList>
            <person name="Sun Y."/>
            <person name="Gao Y."/>
            <person name="Yu Y."/>
        </authorList>
    </citation>
    <scope>NUCLEOTIDE SEQUENCE [LARGE SCALE GENOMIC DNA]</scope>
    <source>
        <tissue evidence="2">Muscle</tissue>
    </source>
</reference>
<dbReference type="Proteomes" id="UP000283509">
    <property type="component" value="Unassembled WGS sequence"/>
</dbReference>
<name>A0A3R7MRB8_PENVA</name>
<accession>A0A3R7MRB8</accession>
<evidence type="ECO:0000313" key="2">
    <source>
        <dbReference type="EMBL" id="ROT83914.1"/>
    </source>
</evidence>
<gene>
    <name evidence="2" type="ORF">C7M84_022899</name>
</gene>
<feature type="region of interest" description="Disordered" evidence="1">
    <location>
        <begin position="1"/>
        <end position="42"/>
    </location>
</feature>
<proteinExistence type="predicted"/>
<feature type="region of interest" description="Disordered" evidence="1">
    <location>
        <begin position="415"/>
        <end position="446"/>
    </location>
</feature>
<keyword evidence="3" id="KW-1185">Reference proteome</keyword>
<feature type="compositionally biased region" description="Low complexity" evidence="1">
    <location>
        <begin position="1"/>
        <end position="11"/>
    </location>
</feature>
<sequence length="532" mass="56483">MALLPPSLSGTPPSPPPGQLPPRLASPGTPSPPSPSGTLVSSRSLFALPPSLRSHGTTSLLVSGTPLLPRSLALPPSLLWPPSFPRSSALPPSFALWQTRRSPSSASGTPSLPRLWHSPPPHFLATPSLPSLSGNYPSLTIALWHFLPPSLSEATPPPSALWHSLPPSLAPGTPSHPSPPSLAALVVFFFFGPSLPSLASWTALLPRFSDTPSLPRFSESLFLALWPPALPRSLALLPSPRCLATPPPRSLVSSSCCSGISPALWHSPPSSLALPPPSFSGTCVLLSLSGSSLPRLWHSSLPPALLYALRLRFQTPPSLALRALPPSLAFWALSLPRFQTLLPYCRPRLLASPPPSSLALLLPPASGTPPSSFWHSSSSLALWYPSLSAPLVSLLSSLSVALLLPRSLVLPLPRSLGSSSSSWHFPPPSLSGTTRTSSPGTPSLPRALRSSLPLSGHSRSLALPPPRLLWYSLLPRSWPPRSLASLLPRSLHSPPSSLSWALLLPPSLIWAESVVVSRTLDQRFRKKVVNFL</sequence>
<comment type="caution">
    <text evidence="2">The sequence shown here is derived from an EMBL/GenBank/DDBJ whole genome shotgun (WGS) entry which is preliminary data.</text>
</comment>
<evidence type="ECO:0000313" key="3">
    <source>
        <dbReference type="Proteomes" id="UP000283509"/>
    </source>
</evidence>
<dbReference type="EMBL" id="QCYY01000623">
    <property type="protein sequence ID" value="ROT83914.1"/>
    <property type="molecule type" value="Genomic_DNA"/>
</dbReference>
<reference evidence="2 3" key="1">
    <citation type="submission" date="2018-04" db="EMBL/GenBank/DDBJ databases">
        <authorList>
            <person name="Zhang X."/>
            <person name="Yuan J."/>
            <person name="Li F."/>
            <person name="Xiang J."/>
        </authorList>
    </citation>
    <scope>NUCLEOTIDE SEQUENCE [LARGE SCALE GENOMIC DNA]</scope>
    <source>
        <tissue evidence="2">Muscle</tissue>
    </source>
</reference>
<dbReference type="AlphaFoldDB" id="A0A3R7MRB8"/>